<gene>
    <name evidence="4" type="ORF">GCM10010987_05920</name>
    <name evidence="5" type="ORF">XH86_08410</name>
</gene>
<evidence type="ECO:0000256" key="1">
    <source>
        <dbReference type="ARBA" id="ARBA00005125"/>
    </source>
</evidence>
<reference evidence="4" key="3">
    <citation type="submission" date="2022-12" db="EMBL/GenBank/DDBJ databases">
        <authorList>
            <person name="Sun Q."/>
            <person name="Zhou Y."/>
        </authorList>
    </citation>
    <scope>NUCLEOTIDE SEQUENCE</scope>
    <source>
        <strain evidence="4">CGMCC 1.15034</strain>
    </source>
</reference>
<dbReference type="AlphaFoldDB" id="A0A410V219"/>
<evidence type="ECO:0000256" key="2">
    <source>
        <dbReference type="ARBA" id="ARBA00007637"/>
    </source>
</evidence>
<dbReference type="InterPro" id="IPR001509">
    <property type="entry name" value="Epimerase_deHydtase"/>
</dbReference>
<name>A0A410V219_9BRAD</name>
<dbReference type="Gene3D" id="3.40.50.720">
    <property type="entry name" value="NAD(P)-binding Rossmann-like Domain"/>
    <property type="match status" value="1"/>
</dbReference>
<comment type="similarity">
    <text evidence="2">Belongs to the NAD(P)-dependent epimerase/dehydratase family.</text>
</comment>
<evidence type="ECO:0000313" key="7">
    <source>
        <dbReference type="Proteomes" id="UP000625079"/>
    </source>
</evidence>
<comment type="pathway">
    <text evidence="1">Bacterial outer membrane biogenesis; LPS O-antigen biosynthesis.</text>
</comment>
<evidence type="ECO:0000313" key="6">
    <source>
        <dbReference type="Proteomes" id="UP000593880"/>
    </source>
</evidence>
<dbReference type="RefSeq" id="WP_128964371.1">
    <property type="nucleotide sequence ID" value="NZ_BMHC01000001.1"/>
</dbReference>
<dbReference type="Proteomes" id="UP000625079">
    <property type="component" value="Unassembled WGS sequence"/>
</dbReference>
<dbReference type="Proteomes" id="UP000593880">
    <property type="component" value="Chromosome"/>
</dbReference>
<accession>A0A410V219</accession>
<organism evidence="4 7">
    <name type="scientific">Bradyrhizobium guangdongense</name>
    <dbReference type="NCBI Taxonomy" id="1325090"/>
    <lineage>
        <taxon>Bacteria</taxon>
        <taxon>Pseudomonadati</taxon>
        <taxon>Pseudomonadota</taxon>
        <taxon>Alphaproteobacteria</taxon>
        <taxon>Hyphomicrobiales</taxon>
        <taxon>Nitrobacteraceae</taxon>
        <taxon>Bradyrhizobium</taxon>
    </lineage>
</organism>
<keyword evidence="6" id="KW-1185">Reference proteome</keyword>
<dbReference type="EMBL" id="BMHC01000001">
    <property type="protein sequence ID" value="GGI19751.1"/>
    <property type="molecule type" value="Genomic_DNA"/>
</dbReference>
<evidence type="ECO:0000313" key="5">
    <source>
        <dbReference type="EMBL" id="QOZ58753.1"/>
    </source>
</evidence>
<sequence>MNERDNKPVLITGGCGFIGCNLADRLAGRGERVLVLDNMARAGVRENAQWLKSRHGDLVTITMSDIREPIPVIDAVREARAVLHLAAQVAVTDSVSDPSADFEINARGTLNVLEAVRLHNSTAPVVFASTNKVYGRLIEDSEIALTGRRYTPTSDLLAGGISENAPLDFYSPYGCSKGTADQYVHDYARVYGLQTVVMRMSCIYGPRQFGTEDQGWIAHFLLSAIRGKPLTIYGDGYQVRDALHVSDAASAWLAVLDRVALARGRVFNLGGGPANAISLRELIEQIAELTGREVTYGFADWRPGDQPWYVTDTRALSTTLGWAPQVSVAEGLRSLHAWLDGRFGETQGNRGALA</sequence>
<dbReference type="EMBL" id="CP030057">
    <property type="protein sequence ID" value="QOZ58753.1"/>
    <property type="molecule type" value="Genomic_DNA"/>
</dbReference>
<dbReference type="SUPFAM" id="SSF51735">
    <property type="entry name" value="NAD(P)-binding Rossmann-fold domains"/>
    <property type="match status" value="1"/>
</dbReference>
<reference evidence="4" key="1">
    <citation type="journal article" date="2014" name="Int. J. Syst. Evol. Microbiol.">
        <title>Complete genome sequence of Corynebacterium casei LMG S-19264T (=DSM 44701T), isolated from a smear-ripened cheese.</title>
        <authorList>
            <consortium name="US DOE Joint Genome Institute (JGI-PGF)"/>
            <person name="Walter F."/>
            <person name="Albersmeier A."/>
            <person name="Kalinowski J."/>
            <person name="Ruckert C."/>
        </authorList>
    </citation>
    <scope>NUCLEOTIDE SEQUENCE</scope>
    <source>
        <strain evidence="4">CGMCC 1.15034</strain>
    </source>
</reference>
<proteinExistence type="inferred from homology"/>
<evidence type="ECO:0000313" key="4">
    <source>
        <dbReference type="EMBL" id="GGI19751.1"/>
    </source>
</evidence>
<reference evidence="5 6" key="2">
    <citation type="submission" date="2018-06" db="EMBL/GenBank/DDBJ databases">
        <title>Comparative genomics of rhizobia nodulating Arachis hypogaea in China.</title>
        <authorList>
            <person name="Li Y."/>
        </authorList>
    </citation>
    <scope>NUCLEOTIDE SEQUENCE [LARGE SCALE GENOMIC DNA]</scope>
    <source>
        <strain evidence="5 6">CCBAU 51658</strain>
    </source>
</reference>
<evidence type="ECO:0000259" key="3">
    <source>
        <dbReference type="Pfam" id="PF01370"/>
    </source>
</evidence>
<dbReference type="PROSITE" id="PS51257">
    <property type="entry name" value="PROKAR_LIPOPROTEIN"/>
    <property type="match status" value="1"/>
</dbReference>
<dbReference type="Pfam" id="PF01370">
    <property type="entry name" value="Epimerase"/>
    <property type="match status" value="1"/>
</dbReference>
<dbReference type="InterPro" id="IPR036291">
    <property type="entry name" value="NAD(P)-bd_dom_sf"/>
</dbReference>
<dbReference type="PANTHER" id="PTHR43000">
    <property type="entry name" value="DTDP-D-GLUCOSE 4,6-DEHYDRATASE-RELATED"/>
    <property type="match status" value="1"/>
</dbReference>
<feature type="domain" description="NAD-dependent epimerase/dehydratase" evidence="3">
    <location>
        <begin position="9"/>
        <end position="270"/>
    </location>
</feature>
<dbReference type="OrthoDB" id="9801785at2"/>
<protein>
    <submittedName>
        <fullName evidence="5">CDP-paratose 2-epimerase</fullName>
    </submittedName>
</protein>